<gene>
    <name evidence="4" type="ORF">M409DRAFT_25355</name>
</gene>
<feature type="repeat" description="ANK" evidence="3">
    <location>
        <begin position="136"/>
        <end position="168"/>
    </location>
</feature>
<evidence type="ECO:0000256" key="3">
    <source>
        <dbReference type="PROSITE-ProRule" id="PRU00023"/>
    </source>
</evidence>
<evidence type="ECO:0000313" key="4">
    <source>
        <dbReference type="EMBL" id="KAF2164477.1"/>
    </source>
</evidence>
<proteinExistence type="predicted"/>
<dbReference type="Pfam" id="PF12796">
    <property type="entry name" value="Ank_2"/>
    <property type="match status" value="2"/>
</dbReference>
<feature type="repeat" description="ANK" evidence="3">
    <location>
        <begin position="262"/>
        <end position="288"/>
    </location>
</feature>
<dbReference type="InterPro" id="IPR002110">
    <property type="entry name" value="Ankyrin_rpt"/>
</dbReference>
<dbReference type="GeneID" id="54560920"/>
<dbReference type="Gene3D" id="1.25.40.20">
    <property type="entry name" value="Ankyrin repeat-containing domain"/>
    <property type="match status" value="2"/>
</dbReference>
<dbReference type="Proteomes" id="UP000799537">
    <property type="component" value="Unassembled WGS sequence"/>
</dbReference>
<dbReference type="PROSITE" id="PS50088">
    <property type="entry name" value="ANK_REPEAT"/>
    <property type="match status" value="3"/>
</dbReference>
<organism evidence="4 5">
    <name type="scientific">Zasmidium cellare ATCC 36951</name>
    <dbReference type="NCBI Taxonomy" id="1080233"/>
    <lineage>
        <taxon>Eukaryota</taxon>
        <taxon>Fungi</taxon>
        <taxon>Dikarya</taxon>
        <taxon>Ascomycota</taxon>
        <taxon>Pezizomycotina</taxon>
        <taxon>Dothideomycetes</taxon>
        <taxon>Dothideomycetidae</taxon>
        <taxon>Mycosphaerellales</taxon>
        <taxon>Mycosphaerellaceae</taxon>
        <taxon>Zasmidium</taxon>
    </lineage>
</organism>
<dbReference type="InterPro" id="IPR036770">
    <property type="entry name" value="Ankyrin_rpt-contain_sf"/>
</dbReference>
<evidence type="ECO:0000256" key="1">
    <source>
        <dbReference type="ARBA" id="ARBA00022737"/>
    </source>
</evidence>
<dbReference type="PANTHER" id="PTHR24198">
    <property type="entry name" value="ANKYRIN REPEAT AND PROTEIN KINASE DOMAIN-CONTAINING PROTEIN"/>
    <property type="match status" value="1"/>
</dbReference>
<evidence type="ECO:0000256" key="2">
    <source>
        <dbReference type="ARBA" id="ARBA00023043"/>
    </source>
</evidence>
<keyword evidence="5" id="KW-1185">Reference proteome</keyword>
<dbReference type="PANTHER" id="PTHR24198:SF165">
    <property type="entry name" value="ANKYRIN REPEAT-CONTAINING PROTEIN-RELATED"/>
    <property type="match status" value="1"/>
</dbReference>
<name>A0A6A6CB99_ZASCE</name>
<feature type="repeat" description="ANK" evidence="3">
    <location>
        <begin position="169"/>
        <end position="201"/>
    </location>
</feature>
<dbReference type="PROSITE" id="PS50297">
    <property type="entry name" value="ANK_REP_REGION"/>
    <property type="match status" value="2"/>
</dbReference>
<dbReference type="SUPFAM" id="SSF48403">
    <property type="entry name" value="Ankyrin repeat"/>
    <property type="match status" value="1"/>
</dbReference>
<protein>
    <submittedName>
        <fullName evidence="4">Uncharacterized protein</fullName>
    </submittedName>
</protein>
<keyword evidence="1" id="KW-0677">Repeat</keyword>
<sequence>MSRSKVENPDDDARFDFCYRLRNWEQLQLQAHYQRRRPEPAPPKASFAVREAKWSSLFDVCRLPFLHRSKSYSSLGSQAPILRNKPTAEQSEANELVVPKADVLGAMLLRAVCTGNFELVASLLYAKANVHMEDVFGFGSMHYAARYASPEIVRLLARTGPYVNKTDDSGMSPLCHAVKIGRSDVVHCLLELGAELRFDHLEHCVSTGDSETAEVLLDHWTKENRHLDSLDVLLLTATQTRDRDMIELLLEHGARALARDEAGRTAMSIASGRGDREIVQLLFDYGAEPGWSHVQSKMLSEVARYRHIAMVETLLSKGR</sequence>
<accession>A0A6A6CB99</accession>
<evidence type="ECO:0000313" key="5">
    <source>
        <dbReference type="Proteomes" id="UP000799537"/>
    </source>
</evidence>
<dbReference type="EMBL" id="ML993604">
    <property type="protein sequence ID" value="KAF2164477.1"/>
    <property type="molecule type" value="Genomic_DNA"/>
</dbReference>
<reference evidence="4" key="1">
    <citation type="journal article" date="2020" name="Stud. Mycol.">
        <title>101 Dothideomycetes genomes: a test case for predicting lifestyles and emergence of pathogens.</title>
        <authorList>
            <person name="Haridas S."/>
            <person name="Albert R."/>
            <person name="Binder M."/>
            <person name="Bloem J."/>
            <person name="Labutti K."/>
            <person name="Salamov A."/>
            <person name="Andreopoulos B."/>
            <person name="Baker S."/>
            <person name="Barry K."/>
            <person name="Bills G."/>
            <person name="Bluhm B."/>
            <person name="Cannon C."/>
            <person name="Castanera R."/>
            <person name="Culley D."/>
            <person name="Daum C."/>
            <person name="Ezra D."/>
            <person name="Gonzalez J."/>
            <person name="Henrissat B."/>
            <person name="Kuo A."/>
            <person name="Liang C."/>
            <person name="Lipzen A."/>
            <person name="Lutzoni F."/>
            <person name="Magnuson J."/>
            <person name="Mondo S."/>
            <person name="Nolan M."/>
            <person name="Ohm R."/>
            <person name="Pangilinan J."/>
            <person name="Park H.-J."/>
            <person name="Ramirez L."/>
            <person name="Alfaro M."/>
            <person name="Sun H."/>
            <person name="Tritt A."/>
            <person name="Yoshinaga Y."/>
            <person name="Zwiers L.-H."/>
            <person name="Turgeon B."/>
            <person name="Goodwin S."/>
            <person name="Spatafora J."/>
            <person name="Crous P."/>
            <person name="Grigoriev I."/>
        </authorList>
    </citation>
    <scope>NUCLEOTIDE SEQUENCE</scope>
    <source>
        <strain evidence="4">ATCC 36951</strain>
    </source>
</reference>
<dbReference type="OrthoDB" id="4772757at2759"/>
<dbReference type="SMART" id="SM00248">
    <property type="entry name" value="ANK"/>
    <property type="match status" value="5"/>
</dbReference>
<dbReference type="AlphaFoldDB" id="A0A6A6CB99"/>
<keyword evidence="2 3" id="KW-0040">ANK repeat</keyword>
<dbReference type="RefSeq" id="XP_033665366.1">
    <property type="nucleotide sequence ID" value="XM_033807648.1"/>
</dbReference>